<protein>
    <submittedName>
        <fullName evidence="3">Signal transduction histidine kinase</fullName>
    </submittedName>
</protein>
<dbReference type="CDD" id="cd16917">
    <property type="entry name" value="HATPase_UhpB-NarQ-NarX-like"/>
    <property type="match status" value="1"/>
</dbReference>
<evidence type="ECO:0000313" key="3">
    <source>
        <dbReference type="EMBL" id="MBP1838714.1"/>
    </source>
</evidence>
<dbReference type="InterPro" id="IPR019734">
    <property type="entry name" value="TPR_rpt"/>
</dbReference>
<dbReference type="RefSeq" id="WP_157486288.1">
    <property type="nucleotide sequence ID" value="NZ_JAGGJQ010000001.1"/>
</dbReference>
<keyword evidence="3" id="KW-0808">Transferase</keyword>
<keyword evidence="2" id="KW-0812">Transmembrane</keyword>
<proteinExistence type="predicted"/>
<evidence type="ECO:0000256" key="2">
    <source>
        <dbReference type="SAM" id="Phobius"/>
    </source>
</evidence>
<evidence type="ECO:0000256" key="1">
    <source>
        <dbReference type="PROSITE-ProRule" id="PRU00339"/>
    </source>
</evidence>
<dbReference type="Gene3D" id="1.25.40.10">
    <property type="entry name" value="Tetratricopeptide repeat domain"/>
    <property type="match status" value="2"/>
</dbReference>
<dbReference type="Proteomes" id="UP001231587">
    <property type="component" value="Unassembled WGS sequence"/>
</dbReference>
<dbReference type="InterPro" id="IPR011990">
    <property type="entry name" value="TPR-like_helical_dom_sf"/>
</dbReference>
<keyword evidence="3" id="KW-0418">Kinase</keyword>
<dbReference type="SUPFAM" id="SSF55874">
    <property type="entry name" value="ATPase domain of HSP90 chaperone/DNA topoisomerase II/histidine kinase"/>
    <property type="match status" value="1"/>
</dbReference>
<organism evidence="3 5">
    <name type="scientific">Formosa algae</name>
    <dbReference type="NCBI Taxonomy" id="225843"/>
    <lineage>
        <taxon>Bacteria</taxon>
        <taxon>Pseudomonadati</taxon>
        <taxon>Bacteroidota</taxon>
        <taxon>Flavobacteriia</taxon>
        <taxon>Flavobacteriales</taxon>
        <taxon>Flavobacteriaceae</taxon>
        <taxon>Formosa</taxon>
    </lineage>
</organism>
<keyword evidence="6" id="KW-1185">Reference proteome</keyword>
<name>A0A9X1CB31_9FLAO</name>
<sequence length="554" mass="64484">MNVLINRNLFLGVFILIFVFPMHTVFGFQNTEIDSLSYYNKLISNLNNETNLAKAYVFFDKMKTESIAEKDTSYVVYYTQKISMIQYSLGDYYGSENSAVVALSWLSHSDSEFAKTNKIGLYNRLGKIYNELLDYDLAIKYYNKSLKLATAQEHINIIENNRALIYIKQNKLELAEQEFVKIYNNSKQLTDTIQIYRVLDNLGFVQSKLNKPEGLENMLKALRLKLAINHSSSLYASYAHLFEYYKDRSDFKTARVYGKKAYVLAKQINSPSFIENALINLLSIESNPYINHYLTLTDSLKTAKLLQENKYSKAKYDYTETENQANENLLKREREKRWKLTYLSIGIFIALMSVFVFVFQRYKYKKEKQFEIYNTKTRISKKIHDEVANDIHSVLNKLQEQPHVTEDILDDLDGIYARTRDISKENNTLDVDSNFEELLNDLLLAYKSNRVNVIKQSAPEIDWNNMKTYKKVAIYRVIQELLVNMKKHSEASIVVLKFSKINKKIEIFYSDNGLGCKLKKGFGIHNTENRINTIKGTITFETEPGKGFKAKIVI</sequence>
<dbReference type="GO" id="GO:0016301">
    <property type="term" value="F:kinase activity"/>
    <property type="evidence" value="ECO:0007669"/>
    <property type="project" value="UniProtKB-KW"/>
</dbReference>
<keyword evidence="2" id="KW-0472">Membrane</keyword>
<evidence type="ECO:0000313" key="5">
    <source>
        <dbReference type="Proteomes" id="UP001138672"/>
    </source>
</evidence>
<dbReference type="OrthoDB" id="943406at2"/>
<comment type="caution">
    <text evidence="3">The sequence shown here is derived from an EMBL/GenBank/DDBJ whole genome shotgun (WGS) entry which is preliminary data.</text>
</comment>
<dbReference type="AlphaFoldDB" id="A0A9X1CB31"/>
<dbReference type="Gene3D" id="3.30.565.10">
    <property type="entry name" value="Histidine kinase-like ATPase, C-terminal domain"/>
    <property type="match status" value="1"/>
</dbReference>
<keyword evidence="2" id="KW-1133">Transmembrane helix</keyword>
<dbReference type="InterPro" id="IPR036890">
    <property type="entry name" value="HATPase_C_sf"/>
</dbReference>
<feature type="transmembrane region" description="Helical" evidence="2">
    <location>
        <begin position="340"/>
        <end position="359"/>
    </location>
</feature>
<evidence type="ECO:0000313" key="4">
    <source>
        <dbReference type="EMBL" id="MDQ0335214.1"/>
    </source>
</evidence>
<feature type="repeat" description="TPR" evidence="1">
    <location>
        <begin position="119"/>
        <end position="152"/>
    </location>
</feature>
<evidence type="ECO:0000313" key="6">
    <source>
        <dbReference type="Proteomes" id="UP001231587"/>
    </source>
</evidence>
<gene>
    <name evidence="3" type="ORF">J2Z56_000610</name>
    <name evidence="4" type="ORF">J2Z57_001660</name>
</gene>
<dbReference type="EMBL" id="JAGGJQ010000001">
    <property type="protein sequence ID" value="MBP1838714.1"/>
    <property type="molecule type" value="Genomic_DNA"/>
</dbReference>
<dbReference type="SUPFAM" id="SSF48452">
    <property type="entry name" value="TPR-like"/>
    <property type="match status" value="1"/>
</dbReference>
<reference evidence="3" key="1">
    <citation type="submission" date="2021-03" db="EMBL/GenBank/DDBJ databases">
        <title>Genomic Encyclopedia of Type Strains, Phase IV (KMG-IV): sequencing the most valuable type-strain genomes for metagenomic binning, comparative biology and taxonomic classification.</title>
        <authorList>
            <person name="Goeker M."/>
        </authorList>
    </citation>
    <scope>NUCLEOTIDE SEQUENCE</scope>
    <source>
        <strain evidence="3">DSM 15523</strain>
        <strain evidence="4 6">DSM 16476</strain>
    </source>
</reference>
<dbReference type="EMBL" id="JAUSUU010000004">
    <property type="protein sequence ID" value="MDQ0335214.1"/>
    <property type="molecule type" value="Genomic_DNA"/>
</dbReference>
<accession>A0A9X1CB31</accession>
<keyword evidence="1" id="KW-0802">TPR repeat</keyword>
<dbReference type="PROSITE" id="PS50005">
    <property type="entry name" value="TPR"/>
    <property type="match status" value="1"/>
</dbReference>
<dbReference type="Proteomes" id="UP001138672">
    <property type="component" value="Unassembled WGS sequence"/>
</dbReference>